<dbReference type="EMBL" id="LHYC01000072">
    <property type="protein sequence ID" value="KXB04343.1"/>
    <property type="molecule type" value="Genomic_DNA"/>
</dbReference>
<evidence type="ECO:0000256" key="1">
    <source>
        <dbReference type="ARBA" id="ARBA00004651"/>
    </source>
</evidence>
<dbReference type="Gene3D" id="1.20.120.1780">
    <property type="entry name" value="UbiA prenyltransferase"/>
    <property type="match status" value="1"/>
</dbReference>
<dbReference type="GO" id="GO:0016765">
    <property type="term" value="F:transferase activity, transferring alkyl or aryl (other than methyl) groups"/>
    <property type="evidence" value="ECO:0007669"/>
    <property type="project" value="InterPro"/>
</dbReference>
<dbReference type="PANTHER" id="PTHR42723">
    <property type="entry name" value="CHLOROPHYLL SYNTHASE"/>
    <property type="match status" value="1"/>
</dbReference>
<evidence type="ECO:0008006" key="7">
    <source>
        <dbReference type="Google" id="ProtNLM"/>
    </source>
</evidence>
<reference evidence="5 6" key="1">
    <citation type="journal article" date="2016" name="Sci. Rep.">
        <title>Metabolic traits of an uncultured archaeal lineage -MSBL1- from brine pools of the Red Sea.</title>
        <authorList>
            <person name="Mwirichia R."/>
            <person name="Alam I."/>
            <person name="Rashid M."/>
            <person name="Vinu M."/>
            <person name="Ba-Alawi W."/>
            <person name="Anthony Kamau A."/>
            <person name="Kamanda Ngugi D."/>
            <person name="Goker M."/>
            <person name="Klenk H.P."/>
            <person name="Bajic V."/>
            <person name="Stingl U."/>
        </authorList>
    </citation>
    <scope>NUCLEOTIDE SEQUENCE [LARGE SCALE GENOMIC DNA]</scope>
    <source>
        <strain evidence="5">SCGC-AAA382A03</strain>
    </source>
</reference>
<accession>A0A133VD22</accession>
<keyword evidence="2" id="KW-0812">Transmembrane</keyword>
<sequence>MNHQKKETEFENSFQNFLLTCKACLFSRLAEPLGYTLFAVSGILITWGAGNVSLSGILSRSARLFPAWFFVVASVYVFNDIFDMELDRENNLSRPLAEGNANSRHAIYLFILLFTSGLVLSLTISFTMAIVSLTFIGLGIMYSLPSIRIKKVFLGKSLTLSTGFSLSVLAGGVASRHITHELIFVTSCIFAFIFFTSPLADLKDIDGDKKENIKTFPNIIGQKNTLLIGILSYLMLPFLSLVGNIFLDFNYLYTLFLSLISAVNIKKIFPLWKNGASQGAYKKLRNFQILTVILVALIFFLETI</sequence>
<evidence type="ECO:0000256" key="4">
    <source>
        <dbReference type="ARBA" id="ARBA00023136"/>
    </source>
</evidence>
<evidence type="ECO:0000313" key="5">
    <source>
        <dbReference type="EMBL" id="KXB04343.1"/>
    </source>
</evidence>
<evidence type="ECO:0000313" key="6">
    <source>
        <dbReference type="Proteomes" id="UP000070549"/>
    </source>
</evidence>
<organism evidence="5 6">
    <name type="scientific">candidate division MSBL1 archaeon SCGC-AAA382A03</name>
    <dbReference type="NCBI Taxonomy" id="1698278"/>
    <lineage>
        <taxon>Archaea</taxon>
        <taxon>Methanobacteriati</taxon>
        <taxon>Methanobacteriota</taxon>
        <taxon>candidate division MSBL1</taxon>
    </lineage>
</organism>
<gene>
    <name evidence="5" type="ORF">AKJ49_02195</name>
</gene>
<dbReference type="GO" id="GO:0005886">
    <property type="term" value="C:plasma membrane"/>
    <property type="evidence" value="ECO:0007669"/>
    <property type="project" value="UniProtKB-SubCell"/>
</dbReference>
<evidence type="ECO:0000256" key="2">
    <source>
        <dbReference type="ARBA" id="ARBA00022692"/>
    </source>
</evidence>
<dbReference type="Pfam" id="PF01040">
    <property type="entry name" value="UbiA"/>
    <property type="match status" value="1"/>
</dbReference>
<dbReference type="InterPro" id="IPR044878">
    <property type="entry name" value="UbiA_sf"/>
</dbReference>
<keyword evidence="6" id="KW-1185">Reference proteome</keyword>
<name>A0A133VD22_9EURY</name>
<dbReference type="Proteomes" id="UP000070549">
    <property type="component" value="Unassembled WGS sequence"/>
</dbReference>
<comment type="caution">
    <text evidence="5">The sequence shown here is derived from an EMBL/GenBank/DDBJ whole genome shotgun (WGS) entry which is preliminary data.</text>
</comment>
<dbReference type="InterPro" id="IPR050475">
    <property type="entry name" value="Prenyltransferase_related"/>
</dbReference>
<dbReference type="InterPro" id="IPR000537">
    <property type="entry name" value="UbiA_prenyltransferase"/>
</dbReference>
<keyword evidence="3" id="KW-1133">Transmembrane helix</keyword>
<dbReference type="PANTHER" id="PTHR42723:SF1">
    <property type="entry name" value="CHLOROPHYLL SYNTHASE, CHLOROPLASTIC"/>
    <property type="match status" value="1"/>
</dbReference>
<keyword evidence="4" id="KW-0472">Membrane</keyword>
<comment type="subcellular location">
    <subcellularLocation>
        <location evidence="1">Cell membrane</location>
        <topology evidence="1">Multi-pass membrane protein</topology>
    </subcellularLocation>
</comment>
<protein>
    <recommendedName>
        <fullName evidence="7">Ubiquinone biosynthesis protein UbiA</fullName>
    </recommendedName>
</protein>
<evidence type="ECO:0000256" key="3">
    <source>
        <dbReference type="ARBA" id="ARBA00022989"/>
    </source>
</evidence>
<dbReference type="AlphaFoldDB" id="A0A133VD22"/>
<dbReference type="Gene3D" id="1.10.357.140">
    <property type="entry name" value="UbiA prenyltransferase"/>
    <property type="match status" value="1"/>
</dbReference>
<proteinExistence type="predicted"/>